<evidence type="ECO:0000256" key="2">
    <source>
        <dbReference type="ARBA" id="ARBA00023125"/>
    </source>
</evidence>
<evidence type="ECO:0000259" key="4">
    <source>
        <dbReference type="PROSITE" id="PS50949"/>
    </source>
</evidence>
<protein>
    <submittedName>
        <fullName evidence="5">GntR family transcriptional regulator</fullName>
    </submittedName>
</protein>
<dbReference type="SMART" id="SM00866">
    <property type="entry name" value="UTRA"/>
    <property type="match status" value="1"/>
</dbReference>
<keyword evidence="1" id="KW-0805">Transcription regulation</keyword>
<keyword evidence="6" id="KW-1185">Reference proteome</keyword>
<dbReference type="SUPFAM" id="SSF46785">
    <property type="entry name" value="Winged helix' DNA-binding domain"/>
    <property type="match status" value="1"/>
</dbReference>
<dbReference type="SUPFAM" id="SSF64288">
    <property type="entry name" value="Chorismate lyase-like"/>
    <property type="match status" value="1"/>
</dbReference>
<evidence type="ECO:0000256" key="1">
    <source>
        <dbReference type="ARBA" id="ARBA00023015"/>
    </source>
</evidence>
<evidence type="ECO:0000313" key="5">
    <source>
        <dbReference type="EMBL" id="MCP2169770.1"/>
    </source>
</evidence>
<dbReference type="RefSeq" id="WP_253779030.1">
    <property type="nucleotide sequence ID" value="NZ_JAMTCK010000020.1"/>
</dbReference>
<gene>
    <name evidence="5" type="ORF">LX83_006656</name>
</gene>
<evidence type="ECO:0000256" key="3">
    <source>
        <dbReference type="ARBA" id="ARBA00023163"/>
    </source>
</evidence>
<dbReference type="GO" id="GO:0003700">
    <property type="term" value="F:DNA-binding transcription factor activity"/>
    <property type="evidence" value="ECO:0007669"/>
    <property type="project" value="InterPro"/>
</dbReference>
<dbReference type="Pfam" id="PF07702">
    <property type="entry name" value="UTRA"/>
    <property type="match status" value="1"/>
</dbReference>
<dbReference type="Gene3D" id="1.10.10.10">
    <property type="entry name" value="Winged helix-like DNA-binding domain superfamily/Winged helix DNA-binding domain"/>
    <property type="match status" value="1"/>
</dbReference>
<dbReference type="Gene3D" id="3.40.1410.10">
    <property type="entry name" value="Chorismate lyase-like"/>
    <property type="match status" value="1"/>
</dbReference>
<dbReference type="InterPro" id="IPR011663">
    <property type="entry name" value="UTRA"/>
</dbReference>
<organism evidence="5 6">
    <name type="scientific">Goodfellowiella coeruleoviolacea</name>
    <dbReference type="NCBI Taxonomy" id="334858"/>
    <lineage>
        <taxon>Bacteria</taxon>
        <taxon>Bacillati</taxon>
        <taxon>Actinomycetota</taxon>
        <taxon>Actinomycetes</taxon>
        <taxon>Pseudonocardiales</taxon>
        <taxon>Pseudonocardiaceae</taxon>
        <taxon>Goodfellowiella</taxon>
    </lineage>
</organism>
<dbReference type="InterPro" id="IPR036388">
    <property type="entry name" value="WH-like_DNA-bd_sf"/>
</dbReference>
<keyword evidence="3" id="KW-0804">Transcription</keyword>
<dbReference type="InterPro" id="IPR000524">
    <property type="entry name" value="Tscrpt_reg_HTH_GntR"/>
</dbReference>
<sequence>MDTKYGRIAAELRAAITSGQYSPGDTLPAIPELMERYHVARDTVRDAIRALSLEGLVTPLRGVGTVVRDTSPVALAYQPAAPARTWSEQHGASATDRVMSSGLEPADAEIAERLSLAPGTQVVHRIRHQSVGSGVVQIHDQWIPGTIAEAIRTTGGGDVANAASELSSDLFTLLARAGHAPRETTETISTRIADPDERDIMALPPEVPVLVTVRVTRDAAGNPVETSTFVGAGDRLSQSFTVQLDY</sequence>
<dbReference type="PANTHER" id="PTHR44846">
    <property type="entry name" value="MANNOSYL-D-GLYCERATE TRANSPORT/METABOLISM SYSTEM REPRESSOR MNGR-RELATED"/>
    <property type="match status" value="1"/>
</dbReference>
<dbReference type="GO" id="GO:0045892">
    <property type="term" value="P:negative regulation of DNA-templated transcription"/>
    <property type="evidence" value="ECO:0007669"/>
    <property type="project" value="TreeGrafter"/>
</dbReference>
<comment type="caution">
    <text evidence="5">The sequence shown here is derived from an EMBL/GenBank/DDBJ whole genome shotgun (WGS) entry which is preliminary data.</text>
</comment>
<feature type="domain" description="HTH gntR-type" evidence="4">
    <location>
        <begin position="2"/>
        <end position="70"/>
    </location>
</feature>
<dbReference type="CDD" id="cd07377">
    <property type="entry name" value="WHTH_GntR"/>
    <property type="match status" value="1"/>
</dbReference>
<dbReference type="InterPro" id="IPR028978">
    <property type="entry name" value="Chorismate_lyase_/UTRA_dom_sf"/>
</dbReference>
<reference evidence="5" key="1">
    <citation type="submission" date="2022-06" db="EMBL/GenBank/DDBJ databases">
        <title>Genomic Encyclopedia of Archaeal and Bacterial Type Strains, Phase II (KMG-II): from individual species to whole genera.</title>
        <authorList>
            <person name="Goeker M."/>
        </authorList>
    </citation>
    <scope>NUCLEOTIDE SEQUENCE</scope>
    <source>
        <strain evidence="5">DSM 43935</strain>
    </source>
</reference>
<proteinExistence type="predicted"/>
<dbReference type="GO" id="GO:0003677">
    <property type="term" value="F:DNA binding"/>
    <property type="evidence" value="ECO:0007669"/>
    <property type="project" value="UniProtKB-KW"/>
</dbReference>
<dbReference type="EMBL" id="JAMTCK010000020">
    <property type="protein sequence ID" value="MCP2169770.1"/>
    <property type="molecule type" value="Genomic_DNA"/>
</dbReference>
<dbReference type="InterPro" id="IPR050679">
    <property type="entry name" value="Bact_HTH_transcr_reg"/>
</dbReference>
<dbReference type="Pfam" id="PF00392">
    <property type="entry name" value="GntR"/>
    <property type="match status" value="1"/>
</dbReference>
<dbReference type="Proteomes" id="UP001206128">
    <property type="component" value="Unassembled WGS sequence"/>
</dbReference>
<accession>A0AAE3GLJ1</accession>
<evidence type="ECO:0000313" key="6">
    <source>
        <dbReference type="Proteomes" id="UP001206128"/>
    </source>
</evidence>
<name>A0AAE3GLJ1_9PSEU</name>
<dbReference type="SMART" id="SM00345">
    <property type="entry name" value="HTH_GNTR"/>
    <property type="match status" value="1"/>
</dbReference>
<dbReference type="AlphaFoldDB" id="A0AAE3GLJ1"/>
<dbReference type="PANTHER" id="PTHR44846:SF17">
    <property type="entry name" value="GNTR-FAMILY TRANSCRIPTIONAL REGULATOR"/>
    <property type="match status" value="1"/>
</dbReference>
<keyword evidence="2" id="KW-0238">DNA-binding</keyword>
<dbReference type="PROSITE" id="PS50949">
    <property type="entry name" value="HTH_GNTR"/>
    <property type="match status" value="1"/>
</dbReference>
<dbReference type="InterPro" id="IPR036390">
    <property type="entry name" value="WH_DNA-bd_sf"/>
</dbReference>
<dbReference type="PRINTS" id="PR00035">
    <property type="entry name" value="HTHGNTR"/>
</dbReference>